<dbReference type="Proteomes" id="UP000277928">
    <property type="component" value="Unassembled WGS sequence"/>
</dbReference>
<evidence type="ECO:0000313" key="1">
    <source>
        <dbReference type="EMBL" id="VDK79524.1"/>
    </source>
</evidence>
<name>A0A3P6UMZ6_LITSI</name>
<reference evidence="1 2" key="1">
    <citation type="submission" date="2018-08" db="EMBL/GenBank/DDBJ databases">
        <authorList>
            <person name="Laetsch R D."/>
            <person name="Stevens L."/>
            <person name="Kumar S."/>
            <person name="Blaxter L. M."/>
        </authorList>
    </citation>
    <scope>NUCLEOTIDE SEQUENCE [LARGE SCALE GENOMIC DNA]</scope>
</reference>
<evidence type="ECO:0000313" key="2">
    <source>
        <dbReference type="Proteomes" id="UP000277928"/>
    </source>
</evidence>
<gene>
    <name evidence="1" type="ORF">NLS_LOCUS4545</name>
</gene>
<accession>A0A3P6UMZ6</accession>
<sequence>MISVFLVSALTIFEPASRRNLAPSAPAAIYSPKISPKSGVFNSCSLQFAHYEAMFRVWKVLAETLWILYSGIICCILQITDDYYNTEQCIFEAKMKKPQTDNFGLTEILKTHSVNWSTNPYAMFKCFNKGEAKQA</sequence>
<proteinExistence type="predicted"/>
<dbReference type="AlphaFoldDB" id="A0A3P6UMZ6"/>
<keyword evidence="2" id="KW-1185">Reference proteome</keyword>
<protein>
    <submittedName>
        <fullName evidence="1">Uncharacterized protein</fullName>
    </submittedName>
</protein>
<dbReference type="EMBL" id="UYRX01000296">
    <property type="protein sequence ID" value="VDK79524.1"/>
    <property type="molecule type" value="Genomic_DNA"/>
</dbReference>
<organism evidence="1 2">
    <name type="scientific">Litomosoides sigmodontis</name>
    <name type="common">Filarial nematode worm</name>
    <dbReference type="NCBI Taxonomy" id="42156"/>
    <lineage>
        <taxon>Eukaryota</taxon>
        <taxon>Metazoa</taxon>
        <taxon>Ecdysozoa</taxon>
        <taxon>Nematoda</taxon>
        <taxon>Chromadorea</taxon>
        <taxon>Rhabditida</taxon>
        <taxon>Spirurina</taxon>
        <taxon>Spiruromorpha</taxon>
        <taxon>Filarioidea</taxon>
        <taxon>Onchocercidae</taxon>
        <taxon>Litomosoides</taxon>
    </lineage>
</organism>